<dbReference type="GO" id="GO:0009451">
    <property type="term" value="P:RNA modification"/>
    <property type="evidence" value="ECO:0007669"/>
    <property type="project" value="InterPro"/>
</dbReference>
<evidence type="ECO:0000256" key="2">
    <source>
        <dbReference type="PROSITE-ProRule" id="PRU00708"/>
    </source>
</evidence>
<dbReference type="PROSITE" id="PS51375">
    <property type="entry name" value="PPR"/>
    <property type="match status" value="7"/>
</dbReference>
<feature type="repeat" description="PPR" evidence="2">
    <location>
        <begin position="397"/>
        <end position="431"/>
    </location>
</feature>
<feature type="repeat" description="PPR" evidence="2">
    <location>
        <begin position="201"/>
        <end position="235"/>
    </location>
</feature>
<dbReference type="FunFam" id="1.25.40.10:FF:001097">
    <property type="entry name" value="Pentatricopeptide repeat-containing protein At4g22760"/>
    <property type="match status" value="1"/>
</dbReference>
<dbReference type="Pfam" id="PF13041">
    <property type="entry name" value="PPR_2"/>
    <property type="match status" value="2"/>
</dbReference>
<dbReference type="GO" id="GO:0003723">
    <property type="term" value="F:RNA binding"/>
    <property type="evidence" value="ECO:0007669"/>
    <property type="project" value="InterPro"/>
</dbReference>
<dbReference type="PANTHER" id="PTHR47926">
    <property type="entry name" value="PENTATRICOPEPTIDE REPEAT-CONTAINING PROTEIN"/>
    <property type="match status" value="1"/>
</dbReference>
<accession>A0AA87ZGY4</accession>
<evidence type="ECO:0000313" key="4">
    <source>
        <dbReference type="Proteomes" id="UP001187192"/>
    </source>
</evidence>
<dbReference type="SUPFAM" id="SSF48452">
    <property type="entry name" value="TPR-like"/>
    <property type="match status" value="1"/>
</dbReference>
<feature type="repeat" description="PPR" evidence="2">
    <location>
        <begin position="69"/>
        <end position="103"/>
    </location>
</feature>
<dbReference type="NCBIfam" id="TIGR00756">
    <property type="entry name" value="PPR"/>
    <property type="match status" value="9"/>
</dbReference>
<dbReference type="PANTHER" id="PTHR47926:SF545">
    <property type="entry name" value="PENTACOTRIPEPTIDE-REPEAT REGION OF PRORP DOMAIN-CONTAINING PROTEIN"/>
    <property type="match status" value="1"/>
</dbReference>
<feature type="repeat" description="PPR" evidence="2">
    <location>
        <begin position="432"/>
        <end position="466"/>
    </location>
</feature>
<protein>
    <recommendedName>
        <fullName evidence="5">Chlororespiratory reduction 4</fullName>
    </recommendedName>
</protein>
<dbReference type="InterPro" id="IPR046960">
    <property type="entry name" value="PPR_At4g14850-like_plant"/>
</dbReference>
<feature type="repeat" description="PPR" evidence="2">
    <location>
        <begin position="294"/>
        <end position="328"/>
    </location>
</feature>
<organism evidence="3 4">
    <name type="scientific">Ficus carica</name>
    <name type="common">Common fig</name>
    <dbReference type="NCBI Taxonomy" id="3494"/>
    <lineage>
        <taxon>Eukaryota</taxon>
        <taxon>Viridiplantae</taxon>
        <taxon>Streptophyta</taxon>
        <taxon>Embryophyta</taxon>
        <taxon>Tracheophyta</taxon>
        <taxon>Spermatophyta</taxon>
        <taxon>Magnoliopsida</taxon>
        <taxon>eudicotyledons</taxon>
        <taxon>Gunneridae</taxon>
        <taxon>Pentapetalae</taxon>
        <taxon>rosids</taxon>
        <taxon>fabids</taxon>
        <taxon>Rosales</taxon>
        <taxon>Moraceae</taxon>
        <taxon>Ficeae</taxon>
        <taxon>Ficus</taxon>
    </lineage>
</organism>
<proteinExistence type="predicted"/>
<dbReference type="InterPro" id="IPR002885">
    <property type="entry name" value="PPR_rpt"/>
</dbReference>
<evidence type="ECO:0000256" key="1">
    <source>
        <dbReference type="ARBA" id="ARBA00022737"/>
    </source>
</evidence>
<comment type="caution">
    <text evidence="3">The sequence shown here is derived from an EMBL/GenBank/DDBJ whole genome shotgun (WGS) entry which is preliminary data.</text>
</comment>
<reference evidence="3" key="1">
    <citation type="submission" date="2023-07" db="EMBL/GenBank/DDBJ databases">
        <title>draft genome sequence of fig (Ficus carica).</title>
        <authorList>
            <person name="Takahashi T."/>
            <person name="Nishimura K."/>
        </authorList>
    </citation>
    <scope>NUCLEOTIDE SEQUENCE</scope>
</reference>
<sequence length="577" mass="64635">MLVQKIKSLLNNNSLNLDQLKQVHSLIITNCYFQYETLFVRQILLSTSGYSGIIAGYIQRILARMRIPDASSWGFAVRFFSMNGQFKTAFSLYVHMQRLGLCPSSFAFSSALKACAKIGHKLGGISVHAQVYKHGFCGSVYVQTALLDFYSKLGEVKTAQKLFDEMPERNVVSWNSMLSGYLSSGDLEVAKRVFDEIPRKDVVSWNSMITGYTKMGNMDEAILLFELMPQRNLASWNAVISGYMGCGNVESARRIFDAMPTRNNVSWITMISGYSQCGDVFSARFLFNQMKDKEKFAYNAMIACYEQNNQPKEAIELFTEILKPGVNIQPDEMTLTSVISACSQLGYMDFGIWIELYMKKHGIQMDDHLSNAFIDMYAKSGNIDKAHELFCGLRKKDVVSYSAMISGCGINGKAVHAIRLFEEMLNAGICPNLVTYKGLLTAYNHVGLVEEGYKCFNDMKDQGILPSADHYGIMVDLLGRAGRLEEAYELIKSMPVKPHAGVWGALLLACRIHNHVELGEIAARNCFELQPEKTGYSSLLANIYASVERWDDAGRLRGVVEEKGLAKIPGCSWMESF</sequence>
<dbReference type="InterPro" id="IPR046848">
    <property type="entry name" value="E_motif"/>
</dbReference>
<keyword evidence="4" id="KW-1185">Reference proteome</keyword>
<dbReference type="Pfam" id="PF20431">
    <property type="entry name" value="E_motif"/>
    <property type="match status" value="1"/>
</dbReference>
<dbReference type="Proteomes" id="UP001187192">
    <property type="component" value="Unassembled WGS sequence"/>
</dbReference>
<feature type="repeat" description="PPR" evidence="2">
    <location>
        <begin position="170"/>
        <end position="200"/>
    </location>
</feature>
<dbReference type="InterPro" id="IPR011990">
    <property type="entry name" value="TPR-like_helical_dom_sf"/>
</dbReference>
<name>A0AA87ZGY4_FICCA</name>
<dbReference type="AlphaFoldDB" id="A0AA87ZGY4"/>
<keyword evidence="1" id="KW-0677">Repeat</keyword>
<evidence type="ECO:0000313" key="3">
    <source>
        <dbReference type="EMBL" id="GMN32525.1"/>
    </source>
</evidence>
<feature type="repeat" description="PPR" evidence="2">
    <location>
        <begin position="263"/>
        <end position="293"/>
    </location>
</feature>
<dbReference type="FunFam" id="1.25.40.10:FF:000442">
    <property type="entry name" value="Pentatricopeptide repeat-containing protein At3g49710"/>
    <property type="match status" value="1"/>
</dbReference>
<dbReference type="EMBL" id="BTGU01000003">
    <property type="protein sequence ID" value="GMN32525.1"/>
    <property type="molecule type" value="Genomic_DNA"/>
</dbReference>
<dbReference type="Pfam" id="PF01535">
    <property type="entry name" value="PPR"/>
    <property type="match status" value="6"/>
</dbReference>
<gene>
    <name evidence="3" type="ORF">TIFTF001_003719</name>
</gene>
<dbReference type="Gene3D" id="1.25.40.10">
    <property type="entry name" value="Tetratricopeptide repeat domain"/>
    <property type="match status" value="5"/>
</dbReference>
<evidence type="ECO:0008006" key="5">
    <source>
        <dbReference type="Google" id="ProtNLM"/>
    </source>
</evidence>